<dbReference type="Gene3D" id="3.90.45.10">
    <property type="entry name" value="Peptide deformylase"/>
    <property type="match status" value="1"/>
</dbReference>
<evidence type="ECO:0000313" key="2">
    <source>
        <dbReference type="EMBL" id="KKN52205.1"/>
    </source>
</evidence>
<dbReference type="HAMAP" id="MF_00163">
    <property type="entry name" value="Pep_deformylase"/>
    <property type="match status" value="1"/>
</dbReference>
<dbReference type="PANTHER" id="PTHR10458">
    <property type="entry name" value="PEPTIDE DEFORMYLASE"/>
    <property type="match status" value="1"/>
</dbReference>
<gene>
    <name evidence="2" type="ORF">LCGC14_0614980</name>
</gene>
<dbReference type="NCBIfam" id="NF001159">
    <property type="entry name" value="PRK00150.1-3"/>
    <property type="match status" value="1"/>
</dbReference>
<accession>A0A0F9R6L7</accession>
<dbReference type="SUPFAM" id="SSF56420">
    <property type="entry name" value="Peptide deformylase"/>
    <property type="match status" value="1"/>
</dbReference>
<dbReference type="NCBIfam" id="TIGR00079">
    <property type="entry name" value="pept_deformyl"/>
    <property type="match status" value="1"/>
</dbReference>
<dbReference type="EMBL" id="LAZR01001029">
    <property type="protein sequence ID" value="KKN52205.1"/>
    <property type="molecule type" value="Genomic_DNA"/>
</dbReference>
<comment type="caution">
    <text evidence="2">The sequence shown here is derived from an EMBL/GenBank/DDBJ whole genome shotgun (WGS) entry which is preliminary data.</text>
</comment>
<dbReference type="InterPro" id="IPR023635">
    <property type="entry name" value="Peptide_deformylase"/>
</dbReference>
<comment type="similarity">
    <text evidence="1">Belongs to the polypeptide deformylase family.</text>
</comment>
<evidence type="ECO:0008006" key="3">
    <source>
        <dbReference type="Google" id="ProtNLM"/>
    </source>
</evidence>
<sequence length="170" mass="18712">MSILQIVKYGNPTLTKKAEKIINLDKYIEELAHNMVETMYAAPGIGLAAPQVNEGKRLITVDLSAGENSQNLIILINPELVSQEGELISEEGCLSVPDINEKVARPSRVIIRGIDLKGNEKTVEAEGLLARVLCHEIDHINGKLFIDHLSLLKKGLIKKRLKKAAKMGKI</sequence>
<reference evidence="2" key="1">
    <citation type="journal article" date="2015" name="Nature">
        <title>Complex archaea that bridge the gap between prokaryotes and eukaryotes.</title>
        <authorList>
            <person name="Spang A."/>
            <person name="Saw J.H."/>
            <person name="Jorgensen S.L."/>
            <person name="Zaremba-Niedzwiedzka K."/>
            <person name="Martijn J."/>
            <person name="Lind A.E."/>
            <person name="van Eijk R."/>
            <person name="Schleper C."/>
            <person name="Guy L."/>
            <person name="Ettema T.J."/>
        </authorList>
    </citation>
    <scope>NUCLEOTIDE SEQUENCE</scope>
</reference>
<dbReference type="PRINTS" id="PR01576">
    <property type="entry name" value="PDEFORMYLASE"/>
</dbReference>
<dbReference type="CDD" id="cd00487">
    <property type="entry name" value="Pep_deformylase"/>
    <property type="match status" value="1"/>
</dbReference>
<proteinExistence type="inferred from homology"/>
<name>A0A0F9R6L7_9ZZZZ</name>
<evidence type="ECO:0000256" key="1">
    <source>
        <dbReference type="ARBA" id="ARBA00010759"/>
    </source>
</evidence>
<dbReference type="AlphaFoldDB" id="A0A0F9R6L7"/>
<dbReference type="InterPro" id="IPR036821">
    <property type="entry name" value="Peptide_deformylase_sf"/>
</dbReference>
<dbReference type="GO" id="GO:0042586">
    <property type="term" value="F:peptide deformylase activity"/>
    <property type="evidence" value="ECO:0007669"/>
    <property type="project" value="InterPro"/>
</dbReference>
<organism evidence="2">
    <name type="scientific">marine sediment metagenome</name>
    <dbReference type="NCBI Taxonomy" id="412755"/>
    <lineage>
        <taxon>unclassified sequences</taxon>
        <taxon>metagenomes</taxon>
        <taxon>ecological metagenomes</taxon>
    </lineage>
</organism>
<protein>
    <recommendedName>
        <fullName evidence="3">Peptide deformylase</fullName>
    </recommendedName>
</protein>
<dbReference type="PANTHER" id="PTHR10458:SF22">
    <property type="entry name" value="PEPTIDE DEFORMYLASE"/>
    <property type="match status" value="1"/>
</dbReference>
<dbReference type="PIRSF" id="PIRSF004749">
    <property type="entry name" value="Pep_def"/>
    <property type="match status" value="1"/>
</dbReference>
<dbReference type="Pfam" id="PF01327">
    <property type="entry name" value="Pep_deformylase"/>
    <property type="match status" value="1"/>
</dbReference>